<dbReference type="InterPro" id="IPR011045">
    <property type="entry name" value="N2O_reductase_N"/>
</dbReference>
<dbReference type="Gene3D" id="2.120.10.30">
    <property type="entry name" value="TolB, C-terminal domain"/>
    <property type="match status" value="3"/>
</dbReference>
<evidence type="ECO:0000259" key="1">
    <source>
        <dbReference type="Pfam" id="PF13360"/>
    </source>
</evidence>
<evidence type="ECO:0000313" key="3">
    <source>
        <dbReference type="Proteomes" id="UP000674084"/>
    </source>
</evidence>
<accession>A0ABS5DC37</accession>
<dbReference type="InterPro" id="IPR002372">
    <property type="entry name" value="PQQ_rpt_dom"/>
</dbReference>
<dbReference type="SUPFAM" id="SSF63829">
    <property type="entry name" value="Calcium-dependent phosphotriesterase"/>
    <property type="match status" value="2"/>
</dbReference>
<dbReference type="Proteomes" id="UP000674084">
    <property type="component" value="Unassembled WGS sequence"/>
</dbReference>
<dbReference type="SUPFAM" id="SSF50974">
    <property type="entry name" value="Nitrous oxide reductase, N-terminal domain"/>
    <property type="match status" value="1"/>
</dbReference>
<reference evidence="2 3" key="1">
    <citation type="submission" date="2021-04" db="EMBL/GenBank/DDBJ databases">
        <title>Whole-genome sequencing of Saccharopolyspora endophytica KCTC 19397.</title>
        <authorList>
            <person name="Ay H."/>
            <person name="Saygin H."/>
            <person name="Sahin N."/>
        </authorList>
    </citation>
    <scope>NUCLEOTIDE SEQUENCE [LARGE SCALE GENOMIC DNA]</scope>
    <source>
        <strain evidence="2 3">KCTC 19397</strain>
    </source>
</reference>
<organism evidence="2 3">
    <name type="scientific">Saccharopolyspora endophytica</name>
    <dbReference type="NCBI Taxonomy" id="543886"/>
    <lineage>
        <taxon>Bacteria</taxon>
        <taxon>Bacillati</taxon>
        <taxon>Actinomycetota</taxon>
        <taxon>Actinomycetes</taxon>
        <taxon>Pseudonocardiales</taxon>
        <taxon>Pseudonocardiaceae</taxon>
        <taxon>Saccharopolyspora</taxon>
    </lineage>
</organism>
<gene>
    <name evidence="2" type="ORF">KBO27_07835</name>
</gene>
<dbReference type="PANTHER" id="PTHR40274">
    <property type="entry name" value="VIRGINIAMYCIN B LYASE"/>
    <property type="match status" value="1"/>
</dbReference>
<dbReference type="RefSeq" id="WP_210969320.1">
    <property type="nucleotide sequence ID" value="NZ_JAGPXE010000003.1"/>
</dbReference>
<dbReference type="Pfam" id="PF13360">
    <property type="entry name" value="PQQ_2"/>
    <property type="match status" value="1"/>
</dbReference>
<dbReference type="InterPro" id="IPR051344">
    <property type="entry name" value="Vgb"/>
</dbReference>
<proteinExistence type="predicted"/>
<keyword evidence="3" id="KW-1185">Reference proteome</keyword>
<comment type="caution">
    <text evidence="2">The sequence shown here is derived from an EMBL/GenBank/DDBJ whole genome shotgun (WGS) entry which is preliminary data.</text>
</comment>
<dbReference type="InterPro" id="IPR011042">
    <property type="entry name" value="6-blade_b-propeller_TolB-like"/>
</dbReference>
<dbReference type="PANTHER" id="PTHR40274:SF4">
    <property type="entry name" value="BLL1406 PROTEIN"/>
    <property type="match status" value="1"/>
</dbReference>
<name>A0ABS5DC37_9PSEU</name>
<protein>
    <submittedName>
        <fullName evidence="2">PQQ-binding-like beta-propeller repeat protein</fullName>
    </submittedName>
</protein>
<evidence type="ECO:0000313" key="2">
    <source>
        <dbReference type="EMBL" id="MBQ0923851.1"/>
    </source>
</evidence>
<feature type="domain" description="Pyrrolo-quinoline quinone repeat" evidence="1">
    <location>
        <begin position="15"/>
        <end position="148"/>
    </location>
</feature>
<dbReference type="EMBL" id="JAGPXE010000003">
    <property type="protein sequence ID" value="MBQ0923851.1"/>
    <property type="molecule type" value="Genomic_DNA"/>
</dbReference>
<sequence length="531" mass="56022">MVNTRFPGFGTPRSERWSMRRLNRPSPLWGSNGITFGPDKRLYVAQFLAGQISAVDATTGEVEVVVPANGPVQAPDDLAFGSDGSMYIADITPQRVWRRSPDGEFTLLSEEIRVPNGITCVGDRLFVNEMRPGGRVVELLPDTGEIVVLAEGLAMGNAMQQGPDGSLYYPHMMTGQVWRVSPDGGAPQEVADDVHEPVAVRFDHDGALVVLSRGVTGIVTRIDPDTGRRSTIETGVAGMDNAAFDRENRMLVSSYGSGGVTQVDALGTRAVVGRGLHGPFGVAADEAGRVYAGDHFRLADGDLVTGDLIQPVAGGACHGVAAGGGLVHITSMHGDVRTFDPATREVRMRVKDLAEPTGIAITETGLLVAETGAGRVIHIDEADAVTPIAELPHPVDVALDAEGRHYASDDSLGAVVRIEDGSVATLADGLDQPQGITTLDDTLYVVEVGTQRLVSIDLTTGETRTAATSLPVGLPPGLHREDPAPTLFPPARPRPFAGLTTTANGCLLLAANGEGTVQLLTPHDHTRLHHT</sequence>